<proteinExistence type="predicted"/>
<accession>A0A7G9RRW6</accession>
<name>A0A7G9RRW6_9BURK</name>
<dbReference type="KEGG" id="drg:H9K76_05720"/>
<evidence type="ECO:0000313" key="2">
    <source>
        <dbReference type="Proteomes" id="UP000515811"/>
    </source>
</evidence>
<dbReference type="EMBL" id="CP060714">
    <property type="protein sequence ID" value="QNN58341.1"/>
    <property type="molecule type" value="Genomic_DNA"/>
</dbReference>
<protein>
    <submittedName>
        <fullName evidence="1">Uncharacterized protein</fullName>
    </submittedName>
</protein>
<dbReference type="RefSeq" id="WP_187598646.1">
    <property type="nucleotide sequence ID" value="NZ_CP060714.1"/>
</dbReference>
<keyword evidence="2" id="KW-1185">Reference proteome</keyword>
<organism evidence="1 2">
    <name type="scientific">Diaphorobacter ruginosibacter</name>
    <dbReference type="NCBI Taxonomy" id="1715720"/>
    <lineage>
        <taxon>Bacteria</taxon>
        <taxon>Pseudomonadati</taxon>
        <taxon>Pseudomonadota</taxon>
        <taxon>Betaproteobacteria</taxon>
        <taxon>Burkholderiales</taxon>
        <taxon>Comamonadaceae</taxon>
        <taxon>Diaphorobacter</taxon>
    </lineage>
</organism>
<dbReference type="Proteomes" id="UP000515811">
    <property type="component" value="Chromosome"/>
</dbReference>
<sequence length="162" mass="17852">MADALQSHADLQPGWSERIAIHAHCFDALQQPGAMRCEQQRAQLGQWLAHELKTFDQPHLSLLVPVQSPNFHANELALRSALTDSMMGFQVLYGATLQERLRNAANAIALTARALLPSSESAHFAITDIAKPTHPRMRAWSCEKCSDPECEHKLFSGLAATA</sequence>
<dbReference type="AlphaFoldDB" id="A0A7G9RRW6"/>
<gene>
    <name evidence="1" type="ORF">H9K76_05720</name>
</gene>
<evidence type="ECO:0000313" key="1">
    <source>
        <dbReference type="EMBL" id="QNN58341.1"/>
    </source>
</evidence>
<reference evidence="1 2" key="1">
    <citation type="submission" date="2020-08" db="EMBL/GenBank/DDBJ databases">
        <title>Genome sequence of Diaphorobacter ruginosibacter DSM 27467T.</title>
        <authorList>
            <person name="Hyun D.-W."/>
            <person name="Bae J.-W."/>
        </authorList>
    </citation>
    <scope>NUCLEOTIDE SEQUENCE [LARGE SCALE GENOMIC DNA]</scope>
    <source>
        <strain evidence="1 2">DSM 27467</strain>
    </source>
</reference>